<name>A0ABX0X809_9BACT</name>
<dbReference type="PANTHER" id="PTHR32060:SF22">
    <property type="entry name" value="CARBOXYL-TERMINAL-PROCESSING PEPTIDASE 3, CHLOROPLASTIC"/>
    <property type="match status" value="1"/>
</dbReference>
<dbReference type="EMBL" id="JAATJH010000001">
    <property type="protein sequence ID" value="NJC25153.1"/>
    <property type="molecule type" value="Genomic_DNA"/>
</dbReference>
<evidence type="ECO:0000313" key="4">
    <source>
        <dbReference type="Proteomes" id="UP000770785"/>
    </source>
</evidence>
<feature type="chain" id="PRO_5047504759" description="Tail specific protease domain-containing protein" evidence="1">
    <location>
        <begin position="23"/>
        <end position="491"/>
    </location>
</feature>
<evidence type="ECO:0000259" key="2">
    <source>
        <dbReference type="Pfam" id="PF03572"/>
    </source>
</evidence>
<evidence type="ECO:0000313" key="3">
    <source>
        <dbReference type="EMBL" id="NJC25153.1"/>
    </source>
</evidence>
<dbReference type="Gene3D" id="3.90.226.10">
    <property type="entry name" value="2-enoyl-CoA Hydratase, Chain A, domain 1"/>
    <property type="match status" value="1"/>
</dbReference>
<comment type="caution">
    <text evidence="3">The sequence shown here is derived from an EMBL/GenBank/DDBJ whole genome shotgun (WGS) entry which is preliminary data.</text>
</comment>
<feature type="domain" description="Tail specific protease" evidence="2">
    <location>
        <begin position="264"/>
        <end position="418"/>
    </location>
</feature>
<dbReference type="InterPro" id="IPR005151">
    <property type="entry name" value="Tail-specific_protease"/>
</dbReference>
<keyword evidence="1" id="KW-0732">Signal</keyword>
<reference evidence="3 4" key="1">
    <citation type="submission" date="2020-03" db="EMBL/GenBank/DDBJ databases">
        <title>Genomic Encyclopedia of Type Strains, Phase IV (KMG-IV): sequencing the most valuable type-strain genomes for metagenomic binning, comparative biology and taxonomic classification.</title>
        <authorList>
            <person name="Goeker M."/>
        </authorList>
    </citation>
    <scope>NUCLEOTIDE SEQUENCE [LARGE SCALE GENOMIC DNA]</scope>
    <source>
        <strain evidence="3 4">DSM 105096</strain>
    </source>
</reference>
<dbReference type="Proteomes" id="UP000770785">
    <property type="component" value="Unassembled WGS sequence"/>
</dbReference>
<feature type="signal peptide" evidence="1">
    <location>
        <begin position="1"/>
        <end position="22"/>
    </location>
</feature>
<keyword evidence="4" id="KW-1185">Reference proteome</keyword>
<dbReference type="SUPFAM" id="SSF52096">
    <property type="entry name" value="ClpP/crotonase"/>
    <property type="match status" value="1"/>
</dbReference>
<dbReference type="Pfam" id="PF03572">
    <property type="entry name" value="Peptidase_S41"/>
    <property type="match status" value="1"/>
</dbReference>
<dbReference type="PANTHER" id="PTHR32060">
    <property type="entry name" value="TAIL-SPECIFIC PROTEASE"/>
    <property type="match status" value="1"/>
</dbReference>
<evidence type="ECO:0000256" key="1">
    <source>
        <dbReference type="SAM" id="SignalP"/>
    </source>
</evidence>
<protein>
    <recommendedName>
        <fullName evidence="2">Tail specific protease domain-containing protein</fullName>
    </recommendedName>
</protein>
<organism evidence="3 4">
    <name type="scientific">Neolewinella antarctica</name>
    <dbReference type="NCBI Taxonomy" id="442734"/>
    <lineage>
        <taxon>Bacteria</taxon>
        <taxon>Pseudomonadati</taxon>
        <taxon>Bacteroidota</taxon>
        <taxon>Saprospiria</taxon>
        <taxon>Saprospirales</taxon>
        <taxon>Lewinellaceae</taxon>
        <taxon>Neolewinella</taxon>
    </lineage>
</organism>
<accession>A0ABX0X809</accession>
<gene>
    <name evidence="3" type="ORF">GGR27_000634</name>
</gene>
<dbReference type="InterPro" id="IPR029045">
    <property type="entry name" value="ClpP/crotonase-like_dom_sf"/>
</dbReference>
<sequence length="491" mass="53896">MFRICLALIVLPTLLAGQHSVADTRAIPLLRTIRDTIAYHHPAAQSAATRAALRLAYDDAELTLQQLIAAPGDSIGVQDFILTAATFQRQLQDGHLQLRPHRSKAWKKAHKDYRRPSTYLTADDQLILVTDLPTNQDTLRKGTEILAFNGQPVADLIDQLTVFSGLNDEGYDRAARVIHSKSLAYHYQERYGYRDSLTVTYLVPETGSTRDAAIGMLVPEAADATDDPPTRSAKKRARKETEAKLHEKFLSLKKAPDSSAWILTVRSFSDSRFKHANYGRLLKQSFAKINESGLGKLILDLRVNGGGDMGNARTLIRYLVDEPFVMVDEVVSTAPTAGGVGLFQKYGLYVGAGVRKRNDGYHLGYAEKVAKPMRNGFRGDLVVLVDEGTFSASTLVARTLDVMDVGVLVGTRTGGGTGTLFGGKLRKIILGEKNELQLSLIVPVWTFKPLGATPGTVTPDVIISFTKEDLLKDISPMYTKALEILNGDFPR</sequence>
<proteinExistence type="predicted"/>